<reference evidence="1" key="1">
    <citation type="journal article" date="2022" name="Int. J. Mol. Sci.">
        <title>Draft Genome of Tanacetum Coccineum: Genomic Comparison of Closely Related Tanacetum-Family Plants.</title>
        <authorList>
            <person name="Yamashiro T."/>
            <person name="Shiraishi A."/>
            <person name="Nakayama K."/>
            <person name="Satake H."/>
        </authorList>
    </citation>
    <scope>NUCLEOTIDE SEQUENCE</scope>
</reference>
<sequence>MLKRSARQSPITTYSEPERFIHQALKKKKKQNPFIPIEDRVPKTKYPPFDNLFEAEVVYNPFLDLPFLMVNDQPMWGNNKTVAPTLGAAIVTVDLGENFSVKGHHLSMIKDRQFDGRSWVDPHKHITEFVEICGMFRYGNTNADAIKLKFFPSSLAGEAKI</sequence>
<proteinExistence type="predicted"/>
<accession>A0ABQ5G1L4</accession>
<evidence type="ECO:0000313" key="1">
    <source>
        <dbReference type="EMBL" id="GJT68722.1"/>
    </source>
</evidence>
<comment type="caution">
    <text evidence="1">The sequence shown here is derived from an EMBL/GenBank/DDBJ whole genome shotgun (WGS) entry which is preliminary data.</text>
</comment>
<name>A0ABQ5G1L4_9ASTR</name>
<dbReference type="Proteomes" id="UP001151760">
    <property type="component" value="Unassembled WGS sequence"/>
</dbReference>
<keyword evidence="2" id="KW-1185">Reference proteome</keyword>
<reference evidence="1" key="2">
    <citation type="submission" date="2022-01" db="EMBL/GenBank/DDBJ databases">
        <authorList>
            <person name="Yamashiro T."/>
            <person name="Shiraishi A."/>
            <person name="Satake H."/>
            <person name="Nakayama K."/>
        </authorList>
    </citation>
    <scope>NUCLEOTIDE SEQUENCE</scope>
</reference>
<evidence type="ECO:0008006" key="3">
    <source>
        <dbReference type="Google" id="ProtNLM"/>
    </source>
</evidence>
<evidence type="ECO:0000313" key="2">
    <source>
        <dbReference type="Proteomes" id="UP001151760"/>
    </source>
</evidence>
<organism evidence="1 2">
    <name type="scientific">Tanacetum coccineum</name>
    <dbReference type="NCBI Taxonomy" id="301880"/>
    <lineage>
        <taxon>Eukaryota</taxon>
        <taxon>Viridiplantae</taxon>
        <taxon>Streptophyta</taxon>
        <taxon>Embryophyta</taxon>
        <taxon>Tracheophyta</taxon>
        <taxon>Spermatophyta</taxon>
        <taxon>Magnoliopsida</taxon>
        <taxon>eudicotyledons</taxon>
        <taxon>Gunneridae</taxon>
        <taxon>Pentapetalae</taxon>
        <taxon>asterids</taxon>
        <taxon>campanulids</taxon>
        <taxon>Asterales</taxon>
        <taxon>Asteraceae</taxon>
        <taxon>Asteroideae</taxon>
        <taxon>Anthemideae</taxon>
        <taxon>Anthemidinae</taxon>
        <taxon>Tanacetum</taxon>
    </lineage>
</organism>
<gene>
    <name evidence="1" type="ORF">Tco_1020202</name>
</gene>
<dbReference type="EMBL" id="BQNB010017924">
    <property type="protein sequence ID" value="GJT68722.1"/>
    <property type="molecule type" value="Genomic_DNA"/>
</dbReference>
<protein>
    <recommendedName>
        <fullName evidence="3">Reverse transcriptase domain-containing protein</fullName>
    </recommendedName>
</protein>